<accession>A0ABR3I3T7</accession>
<evidence type="ECO:0000256" key="4">
    <source>
        <dbReference type="ARBA" id="ARBA00022833"/>
    </source>
</evidence>
<dbReference type="EMBL" id="JBEUOH010000009">
    <property type="protein sequence ID" value="KAL0883400.1"/>
    <property type="molecule type" value="Genomic_DNA"/>
</dbReference>
<comment type="caution">
    <text evidence="8">The sequence shown here is derived from an EMBL/GenBank/DDBJ whole genome shotgun (WGS) entry which is preliminary data.</text>
</comment>
<feature type="domain" description="C2H2-type" evidence="7">
    <location>
        <begin position="309"/>
        <end position="336"/>
    </location>
</feature>
<gene>
    <name evidence="8" type="ORF">ABMA27_016788</name>
</gene>
<evidence type="ECO:0000256" key="2">
    <source>
        <dbReference type="ARBA" id="ARBA00022737"/>
    </source>
</evidence>
<evidence type="ECO:0000313" key="8">
    <source>
        <dbReference type="EMBL" id="KAL0883398.1"/>
    </source>
</evidence>
<feature type="domain" description="C2H2-type" evidence="7">
    <location>
        <begin position="364"/>
        <end position="387"/>
    </location>
</feature>
<dbReference type="PROSITE" id="PS00028">
    <property type="entry name" value="ZINC_FINGER_C2H2_1"/>
    <property type="match status" value="5"/>
</dbReference>
<keyword evidence="3 5" id="KW-0863">Zinc-finger</keyword>
<dbReference type="PANTHER" id="PTHR24409">
    <property type="entry name" value="ZINC FINGER PROTEIN 142"/>
    <property type="match status" value="1"/>
</dbReference>
<protein>
    <recommendedName>
        <fullName evidence="7">C2H2-type domain-containing protein</fullName>
    </recommendedName>
</protein>
<feature type="region of interest" description="Disordered" evidence="6">
    <location>
        <begin position="87"/>
        <end position="110"/>
    </location>
</feature>
<evidence type="ECO:0000256" key="6">
    <source>
        <dbReference type="SAM" id="MobiDB-lite"/>
    </source>
</evidence>
<dbReference type="SUPFAM" id="SSF57667">
    <property type="entry name" value="beta-beta-alpha zinc fingers"/>
    <property type="match status" value="2"/>
</dbReference>
<dbReference type="PROSITE" id="PS50157">
    <property type="entry name" value="ZINC_FINGER_C2H2_2"/>
    <property type="match status" value="4"/>
</dbReference>
<feature type="compositionally biased region" description="Acidic residues" evidence="6">
    <location>
        <begin position="134"/>
        <end position="147"/>
    </location>
</feature>
<dbReference type="EMBL" id="JBEUOH010000009">
    <property type="protein sequence ID" value="KAL0883399.1"/>
    <property type="molecule type" value="Genomic_DNA"/>
</dbReference>
<keyword evidence="9" id="KW-1185">Reference proteome</keyword>
<reference evidence="8 9" key="1">
    <citation type="submission" date="2024-06" db="EMBL/GenBank/DDBJ databases">
        <title>A chromosome-level genome assembly of beet webworm, Loxostege sticticalis.</title>
        <authorList>
            <person name="Zhang Y."/>
        </authorList>
    </citation>
    <scope>NUCLEOTIDE SEQUENCE [LARGE SCALE GENOMIC DNA]</scope>
    <source>
        <strain evidence="8">AQ026</strain>
        <tissue evidence="8">Whole body</tissue>
    </source>
</reference>
<dbReference type="Pfam" id="PF13894">
    <property type="entry name" value="zf-C2H2_4"/>
    <property type="match status" value="1"/>
</dbReference>
<evidence type="ECO:0000259" key="7">
    <source>
        <dbReference type="PROSITE" id="PS50157"/>
    </source>
</evidence>
<dbReference type="InterPro" id="IPR036236">
    <property type="entry name" value="Znf_C2H2_sf"/>
</dbReference>
<feature type="region of interest" description="Disordered" evidence="6">
    <location>
        <begin position="134"/>
        <end position="163"/>
    </location>
</feature>
<proteinExistence type="predicted"/>
<dbReference type="InterPro" id="IPR013087">
    <property type="entry name" value="Znf_C2H2_type"/>
</dbReference>
<feature type="domain" description="C2H2-type" evidence="7">
    <location>
        <begin position="392"/>
        <end position="415"/>
    </location>
</feature>
<evidence type="ECO:0000256" key="5">
    <source>
        <dbReference type="PROSITE-ProRule" id="PRU00042"/>
    </source>
</evidence>
<keyword evidence="1" id="KW-0479">Metal-binding</keyword>
<dbReference type="SMART" id="SM00355">
    <property type="entry name" value="ZnF_C2H2"/>
    <property type="match status" value="7"/>
</dbReference>
<dbReference type="EMBL" id="JBEUOH010000009">
    <property type="protein sequence ID" value="KAL0883398.1"/>
    <property type="molecule type" value="Genomic_DNA"/>
</dbReference>
<feature type="domain" description="C2H2-type" evidence="7">
    <location>
        <begin position="337"/>
        <end position="364"/>
    </location>
</feature>
<organism evidence="8 9">
    <name type="scientific">Loxostege sticticalis</name>
    <name type="common">Beet webworm moth</name>
    <dbReference type="NCBI Taxonomy" id="481309"/>
    <lineage>
        <taxon>Eukaryota</taxon>
        <taxon>Metazoa</taxon>
        <taxon>Ecdysozoa</taxon>
        <taxon>Arthropoda</taxon>
        <taxon>Hexapoda</taxon>
        <taxon>Insecta</taxon>
        <taxon>Pterygota</taxon>
        <taxon>Neoptera</taxon>
        <taxon>Endopterygota</taxon>
        <taxon>Lepidoptera</taxon>
        <taxon>Glossata</taxon>
        <taxon>Ditrysia</taxon>
        <taxon>Pyraloidea</taxon>
        <taxon>Crambidae</taxon>
        <taxon>Pyraustinae</taxon>
        <taxon>Loxostege</taxon>
    </lineage>
</organism>
<keyword evidence="4" id="KW-0862">Zinc</keyword>
<dbReference type="PANTHER" id="PTHR24409:SF295">
    <property type="entry name" value="AZ2-RELATED"/>
    <property type="match status" value="1"/>
</dbReference>
<dbReference type="Proteomes" id="UP001549920">
    <property type="component" value="Unassembled WGS sequence"/>
</dbReference>
<name>A0ABR3I3T7_LOXSC</name>
<evidence type="ECO:0000313" key="9">
    <source>
        <dbReference type="Proteomes" id="UP001549920"/>
    </source>
</evidence>
<evidence type="ECO:0000256" key="1">
    <source>
        <dbReference type="ARBA" id="ARBA00022723"/>
    </source>
</evidence>
<evidence type="ECO:0000256" key="3">
    <source>
        <dbReference type="ARBA" id="ARBA00022771"/>
    </source>
</evidence>
<dbReference type="Pfam" id="PF00096">
    <property type="entry name" value="zf-C2H2"/>
    <property type="match status" value="4"/>
</dbReference>
<keyword evidence="2" id="KW-0677">Repeat</keyword>
<dbReference type="Gene3D" id="3.30.160.60">
    <property type="entry name" value="Classic Zinc Finger"/>
    <property type="match status" value="4"/>
</dbReference>
<sequence>MEEDDDMIVVVVGDDDEVEFKGEPGKICAPIPVKEEPLDEDEVIEIIATAEKYGRPIEFEIDQDTYIVPELLDDTFQQAFRNIKEEVYTTQEDDTEGYKTENDTLGDESLVDPYGIEALEDYNADDDDVDYQVASDEEPDSSVESDDNSGKDDPNRNRRKMLSPSLRKSFIDDLRQRYPELKKNPKALVKTLVEIMRNNKPPKPPKDYFIINDMMYECVKCGKHTHCIPAASRHYQEKHGPRYLVCYACGVDFRSKTNLYKHEKRCPAPDAMVLLRARAMFLGRKARSRPFIPDLRDVPVLKPKSHKRFPCWECSATFTTKNNLIAHENMHNGVRPYCCDQCPRAYTSASALTRHLKIHSDQQFICDHCNASFKIKAALVAHLDTHAPVPKHACTLCPQRYATKNALNHHVRRVHLQLPMPCACQVCPKRYPRMSLLRDHMKKKHGMSLMTRKMFFKALPTLTESQLQQAKAILKADGPLINLSADISKWVQS</sequence>